<accession>A0ABT8SDD8</accession>
<evidence type="ECO:0000313" key="2">
    <source>
        <dbReference type="Proteomes" id="UP001169027"/>
    </source>
</evidence>
<gene>
    <name evidence="1" type="ORF">Q2T77_29525</name>
</gene>
<dbReference type="Proteomes" id="UP001169027">
    <property type="component" value="Unassembled WGS sequence"/>
</dbReference>
<sequence>MSVMAAIDTAVRLQLARDKPAVVWKYSDLMNAAGGLAFDQASMGTFLQDVAARLKVDTPSLSYDWNRSNTAECLQSSVYVLIGRIASDIDRADSKKD</sequence>
<protein>
    <submittedName>
        <fullName evidence="1">Uncharacterized protein</fullName>
    </submittedName>
</protein>
<dbReference type="RefSeq" id="WP_301814493.1">
    <property type="nucleotide sequence ID" value="NZ_JAUJZH010000028.1"/>
</dbReference>
<organism evidence="1 2">
    <name type="scientific">Variovorax ginsengisoli</name>
    <dbReference type="NCBI Taxonomy" id="363844"/>
    <lineage>
        <taxon>Bacteria</taxon>
        <taxon>Pseudomonadati</taxon>
        <taxon>Pseudomonadota</taxon>
        <taxon>Betaproteobacteria</taxon>
        <taxon>Burkholderiales</taxon>
        <taxon>Comamonadaceae</taxon>
        <taxon>Variovorax</taxon>
    </lineage>
</organism>
<reference evidence="1" key="1">
    <citation type="submission" date="2023-06" db="EMBL/GenBank/DDBJ databases">
        <authorList>
            <person name="Jiang Y."/>
            <person name="Liu Q."/>
        </authorList>
    </citation>
    <scope>NUCLEOTIDE SEQUENCE</scope>
    <source>
        <strain evidence="1">CGMCC 1.12090</strain>
    </source>
</reference>
<evidence type="ECO:0000313" key="1">
    <source>
        <dbReference type="EMBL" id="MDO1536433.1"/>
    </source>
</evidence>
<comment type="caution">
    <text evidence="1">The sequence shown here is derived from an EMBL/GenBank/DDBJ whole genome shotgun (WGS) entry which is preliminary data.</text>
</comment>
<dbReference type="EMBL" id="JAUKVY010000028">
    <property type="protein sequence ID" value="MDO1536433.1"/>
    <property type="molecule type" value="Genomic_DNA"/>
</dbReference>
<name>A0ABT8SDD8_9BURK</name>
<proteinExistence type="predicted"/>
<keyword evidence="2" id="KW-1185">Reference proteome</keyword>